<sequence length="134" mass="15178">MNNKDHEAFTCITNYTTAGKQIGKQAGRQMSESQSSTGDKEEDGGWGERKNSSNLPPGRIRNMYLWLLSVNVSRKASEQRLMREMLHLRREIPNMVSFCGNVPMIRSFTASVPTVCLPELYLILERLPAEVIFA</sequence>
<dbReference type="AlphaFoldDB" id="A0A5B7FP39"/>
<proteinExistence type="predicted"/>
<feature type="region of interest" description="Disordered" evidence="1">
    <location>
        <begin position="22"/>
        <end position="58"/>
    </location>
</feature>
<keyword evidence="3" id="KW-1185">Reference proteome</keyword>
<evidence type="ECO:0000313" key="2">
    <source>
        <dbReference type="EMBL" id="MPC47117.1"/>
    </source>
</evidence>
<organism evidence="2 3">
    <name type="scientific">Portunus trituberculatus</name>
    <name type="common">Swimming crab</name>
    <name type="synonym">Neptunus trituberculatus</name>
    <dbReference type="NCBI Taxonomy" id="210409"/>
    <lineage>
        <taxon>Eukaryota</taxon>
        <taxon>Metazoa</taxon>
        <taxon>Ecdysozoa</taxon>
        <taxon>Arthropoda</taxon>
        <taxon>Crustacea</taxon>
        <taxon>Multicrustacea</taxon>
        <taxon>Malacostraca</taxon>
        <taxon>Eumalacostraca</taxon>
        <taxon>Eucarida</taxon>
        <taxon>Decapoda</taxon>
        <taxon>Pleocyemata</taxon>
        <taxon>Brachyura</taxon>
        <taxon>Eubrachyura</taxon>
        <taxon>Portunoidea</taxon>
        <taxon>Portunidae</taxon>
        <taxon>Portuninae</taxon>
        <taxon>Portunus</taxon>
    </lineage>
</organism>
<dbReference type="Proteomes" id="UP000324222">
    <property type="component" value="Unassembled WGS sequence"/>
</dbReference>
<evidence type="ECO:0000256" key="1">
    <source>
        <dbReference type="SAM" id="MobiDB-lite"/>
    </source>
</evidence>
<accession>A0A5B7FP39</accession>
<feature type="compositionally biased region" description="Polar residues" evidence="1">
    <location>
        <begin position="28"/>
        <end position="37"/>
    </location>
</feature>
<reference evidence="2 3" key="1">
    <citation type="submission" date="2019-05" db="EMBL/GenBank/DDBJ databases">
        <title>Another draft genome of Portunus trituberculatus and its Hox gene families provides insights of decapod evolution.</title>
        <authorList>
            <person name="Jeong J.-H."/>
            <person name="Song I."/>
            <person name="Kim S."/>
            <person name="Choi T."/>
            <person name="Kim D."/>
            <person name="Ryu S."/>
            <person name="Kim W."/>
        </authorList>
    </citation>
    <scope>NUCLEOTIDE SEQUENCE [LARGE SCALE GENOMIC DNA]</scope>
    <source>
        <tissue evidence="2">Muscle</tissue>
    </source>
</reference>
<name>A0A5B7FP39_PORTR</name>
<evidence type="ECO:0000313" key="3">
    <source>
        <dbReference type="Proteomes" id="UP000324222"/>
    </source>
</evidence>
<protein>
    <submittedName>
        <fullName evidence="2">Uncharacterized protein</fullName>
    </submittedName>
</protein>
<gene>
    <name evidence="2" type="ORF">E2C01_040852</name>
</gene>
<dbReference type="EMBL" id="VSRR010007560">
    <property type="protein sequence ID" value="MPC47117.1"/>
    <property type="molecule type" value="Genomic_DNA"/>
</dbReference>
<comment type="caution">
    <text evidence="2">The sequence shown here is derived from an EMBL/GenBank/DDBJ whole genome shotgun (WGS) entry which is preliminary data.</text>
</comment>